<feature type="compositionally biased region" description="Polar residues" evidence="1">
    <location>
        <begin position="19"/>
        <end position="34"/>
    </location>
</feature>
<proteinExistence type="predicted"/>
<keyword evidence="3" id="KW-1185">Reference proteome</keyword>
<evidence type="ECO:0000313" key="3">
    <source>
        <dbReference type="Proteomes" id="UP000078544"/>
    </source>
</evidence>
<name>A0A168DEB4_9HYPO</name>
<dbReference type="Gene3D" id="1.20.120.900">
    <property type="entry name" value="Pex19, mPTS binding domain"/>
    <property type="match status" value="1"/>
</dbReference>
<dbReference type="STRING" id="1081109.A0A168DEB4"/>
<dbReference type="InterPro" id="IPR038322">
    <property type="entry name" value="Pex19_C_sf"/>
</dbReference>
<protein>
    <submittedName>
        <fullName evidence="2">Peroxin</fullName>
    </submittedName>
</protein>
<dbReference type="PANTHER" id="PTHR12774:SF2">
    <property type="entry name" value="PEROXISOMAL BIOGENESIS FACTOR 19"/>
    <property type="match status" value="1"/>
</dbReference>
<dbReference type="GO" id="GO:0045046">
    <property type="term" value="P:protein import into peroxisome membrane"/>
    <property type="evidence" value="ECO:0007669"/>
    <property type="project" value="TreeGrafter"/>
</dbReference>
<gene>
    <name evidence="2" type="ORF">AAL_03612</name>
</gene>
<feature type="compositionally biased region" description="Low complexity" evidence="1">
    <location>
        <begin position="64"/>
        <end position="79"/>
    </location>
</feature>
<dbReference type="PANTHER" id="PTHR12774">
    <property type="entry name" value="PEROXISOMAL BIOGENESIS FACTOR 19"/>
    <property type="match status" value="1"/>
</dbReference>
<evidence type="ECO:0000313" key="2">
    <source>
        <dbReference type="EMBL" id="KZZ97648.1"/>
    </source>
</evidence>
<accession>A0A168DEB4</accession>
<sequence length="330" mass="35500">MSARPAVAEEGINEDGKGQASQVARPTEPSSASENVPDPDEDDLDDLDDMLDEFSTAKLEETGQKPAQPASAAPAGSAEKAVDAAAKDAPTAGDEAFSEEDFAKQLQAGMADLLGELEKSPEMQEQFDDIFKKITAVSGEGGSTAPDSSSARPGARDTADASFQETIRRTMERMQTSGEQATAAAAAGEGDDFMSQLLKQMASGELSGEGGDDDFSNMLMGMMEQLTNKDILYEPMKELNEKYPEWFEKNKDATAPEDLKRYEEQKLLVKEIVARFEESSYSDDNAADREYIVDRMQKMQAAGSPPTDLVGDMASAQDVLAGADEQCNPQ</sequence>
<dbReference type="OrthoDB" id="21292at2759"/>
<dbReference type="Pfam" id="PF04614">
    <property type="entry name" value="Pex19"/>
    <property type="match status" value="1"/>
</dbReference>
<dbReference type="GO" id="GO:0005778">
    <property type="term" value="C:peroxisomal membrane"/>
    <property type="evidence" value="ECO:0007669"/>
    <property type="project" value="TreeGrafter"/>
</dbReference>
<dbReference type="GO" id="GO:0033328">
    <property type="term" value="F:peroxisome membrane targeting sequence binding"/>
    <property type="evidence" value="ECO:0007669"/>
    <property type="project" value="TreeGrafter"/>
</dbReference>
<dbReference type="EMBL" id="AZGY01000006">
    <property type="protein sequence ID" value="KZZ97648.1"/>
    <property type="molecule type" value="Genomic_DNA"/>
</dbReference>
<organism evidence="2 3">
    <name type="scientific">Moelleriella libera RCEF 2490</name>
    <dbReference type="NCBI Taxonomy" id="1081109"/>
    <lineage>
        <taxon>Eukaryota</taxon>
        <taxon>Fungi</taxon>
        <taxon>Dikarya</taxon>
        <taxon>Ascomycota</taxon>
        <taxon>Pezizomycotina</taxon>
        <taxon>Sordariomycetes</taxon>
        <taxon>Hypocreomycetidae</taxon>
        <taxon>Hypocreales</taxon>
        <taxon>Clavicipitaceae</taxon>
        <taxon>Moelleriella</taxon>
    </lineage>
</organism>
<feature type="compositionally biased region" description="Acidic residues" evidence="1">
    <location>
        <begin position="37"/>
        <end position="52"/>
    </location>
</feature>
<dbReference type="InterPro" id="IPR006708">
    <property type="entry name" value="Pex19"/>
</dbReference>
<comment type="caution">
    <text evidence="2">The sequence shown here is derived from an EMBL/GenBank/DDBJ whole genome shotgun (WGS) entry which is preliminary data.</text>
</comment>
<dbReference type="Proteomes" id="UP000078544">
    <property type="component" value="Unassembled WGS sequence"/>
</dbReference>
<reference evidence="2 3" key="1">
    <citation type="journal article" date="2016" name="Genome Biol. Evol.">
        <title>Divergent and convergent evolution of fungal pathogenicity.</title>
        <authorList>
            <person name="Shang Y."/>
            <person name="Xiao G."/>
            <person name="Zheng P."/>
            <person name="Cen K."/>
            <person name="Zhan S."/>
            <person name="Wang C."/>
        </authorList>
    </citation>
    <scope>NUCLEOTIDE SEQUENCE [LARGE SCALE GENOMIC DNA]</scope>
    <source>
        <strain evidence="2 3">RCEF 2490</strain>
    </source>
</reference>
<evidence type="ECO:0000256" key="1">
    <source>
        <dbReference type="SAM" id="MobiDB-lite"/>
    </source>
</evidence>
<feature type="region of interest" description="Disordered" evidence="1">
    <location>
        <begin position="1"/>
        <end position="101"/>
    </location>
</feature>
<dbReference type="AlphaFoldDB" id="A0A168DEB4"/>
<feature type="region of interest" description="Disordered" evidence="1">
    <location>
        <begin position="113"/>
        <end position="188"/>
    </location>
</feature>